<evidence type="ECO:0000313" key="3">
    <source>
        <dbReference type="Proteomes" id="UP000002209"/>
    </source>
</evidence>
<keyword evidence="1" id="KW-0812">Transmembrane</keyword>
<keyword evidence="1" id="KW-1133">Transmembrane helix</keyword>
<accession>C1A5P4</accession>
<proteinExistence type="predicted"/>
<protein>
    <submittedName>
        <fullName evidence="2">Hypothetical membrane protein</fullName>
    </submittedName>
</protein>
<feature type="transmembrane region" description="Helical" evidence="1">
    <location>
        <begin position="132"/>
        <end position="153"/>
    </location>
</feature>
<dbReference type="eggNOG" id="COG4299">
    <property type="taxonomic scope" value="Bacteria"/>
</dbReference>
<sequence length="401" mass="44731">MTSPTGSFKAERLLSLDVFRGMTVAGMLLVNNPGTWSAIYPPLQHAPWHGWTPTDLIFPFFLFIVGITTELSLRARRARGDDEQAILRQILKRGALIFLFGLLLAGFPFFTWPPGLPGASFGERVIDRFEHWRIMGVLQRIGVAYLCGALLTWRTTVRQQGVILAALLFGYWALMTLVPVPDTGVAGRFVLDKPDQLLSAWLDRTVLGVNHLWSGAKTWDPEGLLSTIPAIGTMICGTFAGRWIARQELTLHERLVALFAVGALAMMVGLMWHWVFPINKSIWTSSYVVFTAGTGAVTLATCMWLIDGIGLRRWTFPFVVYGTNPMLAFLGSGLMARCISSLWTWETGDGSRISAQGFVFKTVYASWLPLREASFAYAVSFVALWFLILWAAWKRGFVLKV</sequence>
<dbReference type="OrthoDB" id="9766391at2"/>
<feature type="transmembrane region" description="Helical" evidence="1">
    <location>
        <begin position="94"/>
        <end position="112"/>
    </location>
</feature>
<feature type="transmembrane region" description="Helical" evidence="1">
    <location>
        <begin position="374"/>
        <end position="393"/>
    </location>
</feature>
<feature type="transmembrane region" description="Helical" evidence="1">
    <location>
        <begin position="287"/>
        <end position="306"/>
    </location>
</feature>
<dbReference type="AlphaFoldDB" id="C1A5P4"/>
<feature type="transmembrane region" description="Helical" evidence="1">
    <location>
        <begin position="318"/>
        <end position="336"/>
    </location>
</feature>
<keyword evidence="1" id="KW-0472">Membrane</keyword>
<organism evidence="2 3">
    <name type="scientific">Gemmatimonas aurantiaca (strain DSM 14586 / JCM 11422 / NBRC 100505 / T-27)</name>
    <dbReference type="NCBI Taxonomy" id="379066"/>
    <lineage>
        <taxon>Bacteria</taxon>
        <taxon>Pseudomonadati</taxon>
        <taxon>Gemmatimonadota</taxon>
        <taxon>Gemmatimonadia</taxon>
        <taxon>Gemmatimonadales</taxon>
        <taxon>Gemmatimonadaceae</taxon>
        <taxon>Gemmatimonas</taxon>
    </lineage>
</organism>
<feature type="transmembrane region" description="Helical" evidence="1">
    <location>
        <begin position="223"/>
        <end position="243"/>
    </location>
</feature>
<evidence type="ECO:0000256" key="1">
    <source>
        <dbReference type="SAM" id="Phobius"/>
    </source>
</evidence>
<dbReference type="HOGENOM" id="CLU_029171_4_0_0"/>
<name>C1A5P4_GEMAT</name>
<dbReference type="Proteomes" id="UP000002209">
    <property type="component" value="Chromosome"/>
</dbReference>
<reference evidence="3" key="1">
    <citation type="submission" date="2006-03" db="EMBL/GenBank/DDBJ databases">
        <title>Complete genome sequence of Gemmatimonas aurantiaca T-27 that represents a novel phylum Gemmatimonadetes.</title>
        <authorList>
            <person name="Takasaki K."/>
            <person name="Ichikawa N."/>
            <person name="Miura H."/>
            <person name="Matsushita S."/>
            <person name="Watanabe Y."/>
            <person name="Oguchi A."/>
            <person name="Ankai A."/>
            <person name="Yashiro I."/>
            <person name="Takahashi M."/>
            <person name="Terui Y."/>
            <person name="Fukui S."/>
            <person name="Yokoyama H."/>
            <person name="Tanikawa S."/>
            <person name="Hanada S."/>
            <person name="Kamagata Y."/>
            <person name="Fujita N."/>
        </authorList>
    </citation>
    <scope>NUCLEOTIDE SEQUENCE [LARGE SCALE GENOMIC DNA]</scope>
    <source>
        <strain evidence="3">T-27 / DSM 14586 / JCM 11422 / NBRC 100505</strain>
    </source>
</reference>
<evidence type="ECO:0000313" key="2">
    <source>
        <dbReference type="EMBL" id="BAH37554.1"/>
    </source>
</evidence>
<dbReference type="EMBL" id="AP009153">
    <property type="protein sequence ID" value="BAH37554.1"/>
    <property type="molecule type" value="Genomic_DNA"/>
</dbReference>
<dbReference type="RefSeq" id="WP_012682001.1">
    <property type="nucleotide sequence ID" value="NC_012489.1"/>
</dbReference>
<gene>
    <name evidence="2" type="ordered locus">GAU_0512</name>
</gene>
<feature type="transmembrane region" description="Helical" evidence="1">
    <location>
        <begin position="56"/>
        <end position="73"/>
    </location>
</feature>
<keyword evidence="3" id="KW-1185">Reference proteome</keyword>
<dbReference type="KEGG" id="gau:GAU_0512"/>
<feature type="transmembrane region" description="Helical" evidence="1">
    <location>
        <begin position="255"/>
        <end position="275"/>
    </location>
</feature>
<dbReference type="PANTHER" id="PTHR31061:SF24">
    <property type="entry name" value="LD22376P"/>
    <property type="match status" value="1"/>
</dbReference>
<dbReference type="STRING" id="379066.GAU_0512"/>
<dbReference type="PANTHER" id="PTHR31061">
    <property type="entry name" value="LD22376P"/>
    <property type="match status" value="1"/>
</dbReference>
<feature type="transmembrane region" description="Helical" evidence="1">
    <location>
        <begin position="162"/>
        <end position="180"/>
    </location>
</feature>